<comment type="caution">
    <text evidence="1">The sequence shown here is derived from an EMBL/GenBank/DDBJ whole genome shotgun (WGS) entry which is preliminary data.</text>
</comment>
<name>A0A6D2KCW9_9BRAS</name>
<dbReference type="Proteomes" id="UP000467841">
    <property type="component" value="Unassembled WGS sequence"/>
</dbReference>
<evidence type="ECO:0000313" key="2">
    <source>
        <dbReference type="Proteomes" id="UP000467841"/>
    </source>
</evidence>
<evidence type="ECO:0000313" key="1">
    <source>
        <dbReference type="EMBL" id="CAA7054854.1"/>
    </source>
</evidence>
<organism evidence="1 2">
    <name type="scientific">Microthlaspi erraticum</name>
    <dbReference type="NCBI Taxonomy" id="1685480"/>
    <lineage>
        <taxon>Eukaryota</taxon>
        <taxon>Viridiplantae</taxon>
        <taxon>Streptophyta</taxon>
        <taxon>Embryophyta</taxon>
        <taxon>Tracheophyta</taxon>
        <taxon>Spermatophyta</taxon>
        <taxon>Magnoliopsida</taxon>
        <taxon>eudicotyledons</taxon>
        <taxon>Gunneridae</taxon>
        <taxon>Pentapetalae</taxon>
        <taxon>rosids</taxon>
        <taxon>malvids</taxon>
        <taxon>Brassicales</taxon>
        <taxon>Brassicaceae</taxon>
        <taxon>Coluteocarpeae</taxon>
        <taxon>Microthlaspi</taxon>
    </lineage>
</organism>
<protein>
    <submittedName>
        <fullName evidence="1">Uncharacterized protein</fullName>
    </submittedName>
</protein>
<reference evidence="1" key="1">
    <citation type="submission" date="2020-01" db="EMBL/GenBank/DDBJ databases">
        <authorList>
            <person name="Mishra B."/>
        </authorList>
    </citation>
    <scope>NUCLEOTIDE SEQUENCE [LARGE SCALE GENOMIC DNA]</scope>
</reference>
<dbReference type="AlphaFoldDB" id="A0A6D2KCW9"/>
<proteinExistence type="predicted"/>
<dbReference type="EMBL" id="CACVBM020001595">
    <property type="protein sequence ID" value="CAA7054854.1"/>
    <property type="molecule type" value="Genomic_DNA"/>
</dbReference>
<keyword evidence="2" id="KW-1185">Reference proteome</keyword>
<sequence>MKCDNLLIKNLERSFLRNSSSGFQMTKLLLLLLHEIIGSVEGSSTSCVSGLVLGALGNALNVLMIHCLLVPLCSKWILSILHSTHMKSSGFCPNAKLLLNFLKNHILELYVSSFSCDDTSPMQDVRSNFDFMKDDTGECRLFIESVIMVGYDCNSLHI</sequence>
<accession>A0A6D2KCW9</accession>
<gene>
    <name evidence="1" type="ORF">MERR_LOCUS42090</name>
</gene>